<evidence type="ECO:0000256" key="1">
    <source>
        <dbReference type="SAM" id="MobiDB-lite"/>
    </source>
</evidence>
<feature type="region of interest" description="Disordered" evidence="1">
    <location>
        <begin position="1"/>
        <end position="20"/>
    </location>
</feature>
<organism evidence="2 3">
    <name type="scientific">Candidatus Magasanikbacteria bacterium RIFOXYD1_FULL_40_23</name>
    <dbReference type="NCBI Taxonomy" id="1798705"/>
    <lineage>
        <taxon>Bacteria</taxon>
        <taxon>Candidatus Magasanikiibacteriota</taxon>
    </lineage>
</organism>
<gene>
    <name evidence="2" type="ORF">A2563_01610</name>
</gene>
<dbReference type="EMBL" id="MFRA01000001">
    <property type="protein sequence ID" value="OGH93283.1"/>
    <property type="molecule type" value="Genomic_DNA"/>
</dbReference>
<sequence>MAEHFEGGYHSKEEPTTVEVDQDEEWKFASAPAVIETTGLGPCFGIIIYDPESKSAFLGHFVDPRTNGFDGMLAEAKKHFKDFTNLQAYVGGGEPNPDDAPYFKEDKAKRTFVKNKLLQSGFNKEKLKIKYQDSNQSTILRIDTVTGNVDWDTEDEDNY</sequence>
<evidence type="ECO:0000313" key="2">
    <source>
        <dbReference type="EMBL" id="OGH93283.1"/>
    </source>
</evidence>
<dbReference type="AlphaFoldDB" id="A0A1F6PBE4"/>
<evidence type="ECO:0008006" key="4">
    <source>
        <dbReference type="Google" id="ProtNLM"/>
    </source>
</evidence>
<dbReference type="InterPro" id="IPR038592">
    <property type="entry name" value="CheD-like_sf"/>
</dbReference>
<dbReference type="Proteomes" id="UP000176634">
    <property type="component" value="Unassembled WGS sequence"/>
</dbReference>
<dbReference type="STRING" id="1798705.A2563_01610"/>
<proteinExistence type="predicted"/>
<accession>A0A1F6PBE4</accession>
<protein>
    <recommendedName>
        <fullName evidence="4">Chemoreceptor glutamine deamidase CheD</fullName>
    </recommendedName>
</protein>
<evidence type="ECO:0000313" key="3">
    <source>
        <dbReference type="Proteomes" id="UP000176634"/>
    </source>
</evidence>
<dbReference type="SUPFAM" id="SSF64438">
    <property type="entry name" value="CNF1/YfiH-like putative cysteine hydrolases"/>
    <property type="match status" value="1"/>
</dbReference>
<comment type="caution">
    <text evidence="2">The sequence shown here is derived from an EMBL/GenBank/DDBJ whole genome shotgun (WGS) entry which is preliminary data.</text>
</comment>
<name>A0A1F6PBE4_9BACT</name>
<dbReference type="InterPro" id="IPR011324">
    <property type="entry name" value="Cytotoxic_necrot_fac-like_cat"/>
</dbReference>
<reference evidence="2 3" key="1">
    <citation type="journal article" date="2016" name="Nat. Commun.">
        <title>Thousands of microbial genomes shed light on interconnected biogeochemical processes in an aquifer system.</title>
        <authorList>
            <person name="Anantharaman K."/>
            <person name="Brown C.T."/>
            <person name="Hug L.A."/>
            <person name="Sharon I."/>
            <person name="Castelle C.J."/>
            <person name="Probst A.J."/>
            <person name="Thomas B.C."/>
            <person name="Singh A."/>
            <person name="Wilkins M.J."/>
            <person name="Karaoz U."/>
            <person name="Brodie E.L."/>
            <person name="Williams K.H."/>
            <person name="Hubbard S.S."/>
            <person name="Banfield J.F."/>
        </authorList>
    </citation>
    <scope>NUCLEOTIDE SEQUENCE [LARGE SCALE GENOMIC DNA]</scope>
</reference>
<feature type="compositionally biased region" description="Basic and acidic residues" evidence="1">
    <location>
        <begin position="1"/>
        <end position="15"/>
    </location>
</feature>
<dbReference type="Gene3D" id="3.30.1330.200">
    <property type="match status" value="1"/>
</dbReference>